<comment type="caution">
    <text evidence="2">The sequence shown here is derived from an EMBL/GenBank/DDBJ whole genome shotgun (WGS) entry which is preliminary data.</text>
</comment>
<feature type="non-terminal residue" evidence="2">
    <location>
        <position position="1"/>
    </location>
</feature>
<dbReference type="EMBL" id="CAJHNH020004557">
    <property type="protein sequence ID" value="CAG5131283.1"/>
    <property type="molecule type" value="Genomic_DNA"/>
</dbReference>
<organism evidence="2 3">
    <name type="scientific">Candidula unifasciata</name>
    <dbReference type="NCBI Taxonomy" id="100452"/>
    <lineage>
        <taxon>Eukaryota</taxon>
        <taxon>Metazoa</taxon>
        <taxon>Spiralia</taxon>
        <taxon>Lophotrochozoa</taxon>
        <taxon>Mollusca</taxon>
        <taxon>Gastropoda</taxon>
        <taxon>Heterobranchia</taxon>
        <taxon>Euthyneura</taxon>
        <taxon>Panpulmonata</taxon>
        <taxon>Eupulmonata</taxon>
        <taxon>Stylommatophora</taxon>
        <taxon>Helicina</taxon>
        <taxon>Helicoidea</taxon>
        <taxon>Geomitridae</taxon>
        <taxon>Candidula</taxon>
    </lineage>
</organism>
<evidence type="ECO:0000313" key="2">
    <source>
        <dbReference type="EMBL" id="CAG5131283.1"/>
    </source>
</evidence>
<feature type="compositionally biased region" description="Low complexity" evidence="1">
    <location>
        <begin position="42"/>
        <end position="55"/>
    </location>
</feature>
<dbReference type="Proteomes" id="UP000678393">
    <property type="component" value="Unassembled WGS sequence"/>
</dbReference>
<accession>A0A8S3ZP17</accession>
<name>A0A8S3ZP17_9EUPU</name>
<gene>
    <name evidence="2" type="ORF">CUNI_LOCUS16841</name>
</gene>
<reference evidence="2" key="1">
    <citation type="submission" date="2021-04" db="EMBL/GenBank/DDBJ databases">
        <authorList>
            <consortium name="Molecular Ecology Group"/>
        </authorList>
    </citation>
    <scope>NUCLEOTIDE SEQUENCE</scope>
</reference>
<feature type="region of interest" description="Disordered" evidence="1">
    <location>
        <begin position="36"/>
        <end position="89"/>
    </location>
</feature>
<keyword evidence="3" id="KW-1185">Reference proteome</keyword>
<sequence>AIIAEILPTTLQQSALMVLFQKGATSANPQEHLIADCPFKDSTSPSSASAPSSSSVLQRRPRNGNNNGNTENGYSGSGHATGGMSSHHV</sequence>
<evidence type="ECO:0000256" key="1">
    <source>
        <dbReference type="SAM" id="MobiDB-lite"/>
    </source>
</evidence>
<protein>
    <submittedName>
        <fullName evidence="2">Uncharacterized protein</fullName>
    </submittedName>
</protein>
<evidence type="ECO:0000313" key="3">
    <source>
        <dbReference type="Proteomes" id="UP000678393"/>
    </source>
</evidence>
<dbReference type="AlphaFoldDB" id="A0A8S3ZP17"/>
<proteinExistence type="predicted"/>
<feature type="compositionally biased region" description="Low complexity" evidence="1">
    <location>
        <begin position="63"/>
        <end position="74"/>
    </location>
</feature>